<proteinExistence type="inferred from homology"/>
<name>A0AAP4F5P8_9CORY</name>
<comment type="caution">
    <text evidence="7">The sequence shown here is derived from an EMBL/GenBank/DDBJ whole genome shotgun (WGS) entry which is preliminary data.</text>
</comment>
<keyword evidence="4" id="KW-0560">Oxidoreductase</keyword>
<organism evidence="7 8">
    <name type="scientific">Corynebacterium pseudodiphtheriticum</name>
    <dbReference type="NCBI Taxonomy" id="37637"/>
    <lineage>
        <taxon>Bacteria</taxon>
        <taxon>Bacillati</taxon>
        <taxon>Actinomycetota</taxon>
        <taxon>Actinomycetes</taxon>
        <taxon>Mycobacteriales</taxon>
        <taxon>Corynebacteriaceae</taxon>
        <taxon>Corynebacterium</taxon>
    </lineage>
</organism>
<evidence type="ECO:0000256" key="4">
    <source>
        <dbReference type="ARBA" id="ARBA00023002"/>
    </source>
</evidence>
<keyword evidence="3 5" id="KW-0862">Zinc</keyword>
<feature type="domain" description="Enoyl reductase (ER)" evidence="6">
    <location>
        <begin position="10"/>
        <end position="338"/>
    </location>
</feature>
<dbReference type="Pfam" id="PF00107">
    <property type="entry name" value="ADH_zinc_N"/>
    <property type="match status" value="1"/>
</dbReference>
<dbReference type="InterPro" id="IPR036291">
    <property type="entry name" value="NAD(P)-bd_dom_sf"/>
</dbReference>
<dbReference type="PROSITE" id="PS00059">
    <property type="entry name" value="ADH_ZINC"/>
    <property type="match status" value="1"/>
</dbReference>
<gene>
    <name evidence="7" type="ORF">QPX42_07555</name>
</gene>
<evidence type="ECO:0000256" key="5">
    <source>
        <dbReference type="RuleBase" id="RU361277"/>
    </source>
</evidence>
<evidence type="ECO:0000256" key="3">
    <source>
        <dbReference type="ARBA" id="ARBA00022833"/>
    </source>
</evidence>
<dbReference type="Gene3D" id="3.40.50.720">
    <property type="entry name" value="NAD(P)-binding Rossmann-like Domain"/>
    <property type="match status" value="1"/>
</dbReference>
<evidence type="ECO:0000256" key="2">
    <source>
        <dbReference type="ARBA" id="ARBA00022723"/>
    </source>
</evidence>
<dbReference type="EMBL" id="JASNVH010000011">
    <property type="protein sequence ID" value="MDK4307394.1"/>
    <property type="molecule type" value="Genomic_DNA"/>
</dbReference>
<dbReference type="GO" id="GO:0016491">
    <property type="term" value="F:oxidoreductase activity"/>
    <property type="evidence" value="ECO:0007669"/>
    <property type="project" value="UniProtKB-KW"/>
</dbReference>
<dbReference type="Proteomes" id="UP001224412">
    <property type="component" value="Unassembled WGS sequence"/>
</dbReference>
<dbReference type="PANTHER" id="PTHR42813">
    <property type="entry name" value="ZINC-TYPE ALCOHOL DEHYDROGENASE-LIKE"/>
    <property type="match status" value="1"/>
</dbReference>
<accession>A0AAP4F5P8</accession>
<dbReference type="SUPFAM" id="SSF50129">
    <property type="entry name" value="GroES-like"/>
    <property type="match status" value="1"/>
</dbReference>
<evidence type="ECO:0000313" key="8">
    <source>
        <dbReference type="Proteomes" id="UP001224412"/>
    </source>
</evidence>
<dbReference type="InterPro" id="IPR002328">
    <property type="entry name" value="ADH_Zn_CS"/>
</dbReference>
<evidence type="ECO:0000259" key="6">
    <source>
        <dbReference type="SMART" id="SM00829"/>
    </source>
</evidence>
<dbReference type="SMART" id="SM00829">
    <property type="entry name" value="PKS_ER"/>
    <property type="match status" value="1"/>
</dbReference>
<sequence>MRAVTIHAAGDIRVENVADAQLEKPTDAVIKVAAACVCGSDLWPYRSDEEVDPGARMGHEYVGEVTEIGSEVQDIQVGDWVVGSFVASCGKCEICQAGYPSGCLNREFMGGVGTQAEFARVPLADGTLVKLPAEPNEDQLRHVLAASDVLGTGWYGADVAGAGAGKIIGVVGDGAVGLSAVLAAKQMGAERIVVSSRHETRQELAKKFGATDIIAERGEEFIEKVKELTDGVGLHGCVEAVGTDGSMKQAIGATRRGGNVGFVGVSHGVQLDGKDLFASMVSLEGGPAPVRKYLPELVDLIFAGKITPGDVFDKTLSLDDAAAGYAAMDRREAIKVMLKP</sequence>
<protein>
    <submittedName>
        <fullName evidence="7">Alcohol dehydrogenase catalytic domain-containing protein</fullName>
    </submittedName>
</protein>
<dbReference type="InterPro" id="IPR013149">
    <property type="entry name" value="ADH-like_C"/>
</dbReference>
<reference evidence="7" key="1">
    <citation type="submission" date="2023-05" db="EMBL/GenBank/DDBJ databases">
        <title>Metabolic capabilities are highly conserved among human nasal-associated Corynebacterium species in pangenomic analyses.</title>
        <authorList>
            <person name="Tran T.H."/>
            <person name="Roberts A.Q."/>
            <person name="Escapa I.F."/>
            <person name="Gao W."/>
            <person name="Conlan S."/>
            <person name="Kong H."/>
            <person name="Segre J.A."/>
            <person name="Kelly M.S."/>
            <person name="Lemon K.P."/>
        </authorList>
    </citation>
    <scope>NUCLEOTIDE SEQUENCE</scope>
    <source>
        <strain evidence="7">KPL2773</strain>
    </source>
</reference>
<dbReference type="PANTHER" id="PTHR42813:SF2">
    <property type="entry name" value="DEHYDROGENASE, ZINC-CONTAINING, PUTATIVE (AFU_ORTHOLOGUE AFUA_2G02810)-RELATED"/>
    <property type="match status" value="1"/>
</dbReference>
<dbReference type="AlphaFoldDB" id="A0AAP4F5P8"/>
<dbReference type="InterPro" id="IPR013154">
    <property type="entry name" value="ADH-like_N"/>
</dbReference>
<evidence type="ECO:0000313" key="7">
    <source>
        <dbReference type="EMBL" id="MDK4307394.1"/>
    </source>
</evidence>
<comment type="similarity">
    <text evidence="5">Belongs to the zinc-containing alcohol dehydrogenase family.</text>
</comment>
<evidence type="ECO:0000256" key="1">
    <source>
        <dbReference type="ARBA" id="ARBA00001947"/>
    </source>
</evidence>
<dbReference type="InterPro" id="IPR011032">
    <property type="entry name" value="GroES-like_sf"/>
</dbReference>
<dbReference type="InterPro" id="IPR020843">
    <property type="entry name" value="ER"/>
</dbReference>
<dbReference type="Gene3D" id="3.90.180.10">
    <property type="entry name" value="Medium-chain alcohol dehydrogenases, catalytic domain"/>
    <property type="match status" value="1"/>
</dbReference>
<dbReference type="SUPFAM" id="SSF51735">
    <property type="entry name" value="NAD(P)-binding Rossmann-fold domains"/>
    <property type="match status" value="1"/>
</dbReference>
<comment type="cofactor">
    <cofactor evidence="1 5">
        <name>Zn(2+)</name>
        <dbReference type="ChEBI" id="CHEBI:29105"/>
    </cofactor>
</comment>
<dbReference type="GO" id="GO:0008270">
    <property type="term" value="F:zinc ion binding"/>
    <property type="evidence" value="ECO:0007669"/>
    <property type="project" value="InterPro"/>
</dbReference>
<keyword evidence="2 5" id="KW-0479">Metal-binding</keyword>
<dbReference type="RefSeq" id="WP_284588932.1">
    <property type="nucleotide sequence ID" value="NZ_JASNUC010000006.1"/>
</dbReference>
<dbReference type="Pfam" id="PF08240">
    <property type="entry name" value="ADH_N"/>
    <property type="match status" value="1"/>
</dbReference>